<keyword evidence="28" id="KW-1185">Reference proteome</keyword>
<evidence type="ECO:0000256" key="21">
    <source>
        <dbReference type="ARBA" id="ARBA00044770"/>
    </source>
</evidence>
<evidence type="ECO:0000256" key="16">
    <source>
        <dbReference type="ARBA" id="ARBA00023136"/>
    </source>
</evidence>
<evidence type="ECO:0000259" key="25">
    <source>
        <dbReference type="Pfam" id="PF00905"/>
    </source>
</evidence>
<dbReference type="InterPro" id="IPR001264">
    <property type="entry name" value="Glyco_trans_51"/>
</dbReference>
<evidence type="ECO:0000256" key="22">
    <source>
        <dbReference type="ARBA" id="ARBA00049902"/>
    </source>
</evidence>
<organism evidence="27 28">
    <name type="scientific">Clostridium estertheticum subsp. estertheticum</name>
    <dbReference type="NCBI Taxonomy" id="1552"/>
    <lineage>
        <taxon>Bacteria</taxon>
        <taxon>Bacillati</taxon>
        <taxon>Bacillota</taxon>
        <taxon>Clostridia</taxon>
        <taxon>Eubacteriales</taxon>
        <taxon>Clostridiaceae</taxon>
        <taxon>Clostridium</taxon>
    </lineage>
</organism>
<keyword evidence="14" id="KW-0573">Peptidoglycan synthesis</keyword>
<dbReference type="InterPro" id="IPR001460">
    <property type="entry name" value="PCN-bd_Tpept"/>
</dbReference>
<dbReference type="AlphaFoldDB" id="A0A1J0GH88"/>
<dbReference type="SUPFAM" id="SSF53955">
    <property type="entry name" value="Lysozyme-like"/>
    <property type="match status" value="1"/>
</dbReference>
<evidence type="ECO:0000256" key="8">
    <source>
        <dbReference type="ARBA" id="ARBA00022676"/>
    </source>
</evidence>
<evidence type="ECO:0000256" key="2">
    <source>
        <dbReference type="ARBA" id="ARBA00004401"/>
    </source>
</evidence>
<dbReference type="KEGG" id="ceu:A7L45_11895"/>
<keyword evidence="18" id="KW-0511">Multifunctional enzyme</keyword>
<feature type="domain" description="Glycosyl transferase family 51" evidence="26">
    <location>
        <begin position="72"/>
        <end position="261"/>
    </location>
</feature>
<dbReference type="GO" id="GO:0008658">
    <property type="term" value="F:penicillin binding"/>
    <property type="evidence" value="ECO:0007669"/>
    <property type="project" value="InterPro"/>
</dbReference>
<evidence type="ECO:0000259" key="26">
    <source>
        <dbReference type="Pfam" id="PF00912"/>
    </source>
</evidence>
<evidence type="ECO:0000256" key="12">
    <source>
        <dbReference type="ARBA" id="ARBA00022960"/>
    </source>
</evidence>
<dbReference type="InterPro" id="IPR023346">
    <property type="entry name" value="Lysozyme-like_dom_sf"/>
</dbReference>
<dbReference type="STRING" id="1552.A7L45_11895"/>
<evidence type="ECO:0000256" key="11">
    <source>
        <dbReference type="ARBA" id="ARBA00022801"/>
    </source>
</evidence>
<evidence type="ECO:0000256" key="9">
    <source>
        <dbReference type="ARBA" id="ARBA00022679"/>
    </source>
</evidence>
<feature type="compositionally biased region" description="Polar residues" evidence="23">
    <location>
        <begin position="802"/>
        <end position="813"/>
    </location>
</feature>
<dbReference type="GO" id="GO:0006508">
    <property type="term" value="P:proteolysis"/>
    <property type="evidence" value="ECO:0007669"/>
    <property type="project" value="UniProtKB-KW"/>
</dbReference>
<evidence type="ECO:0000256" key="23">
    <source>
        <dbReference type="SAM" id="MobiDB-lite"/>
    </source>
</evidence>
<dbReference type="GO" id="GO:0009002">
    <property type="term" value="F:serine-type D-Ala-D-Ala carboxypeptidase activity"/>
    <property type="evidence" value="ECO:0007669"/>
    <property type="project" value="UniProtKB-EC"/>
</dbReference>
<feature type="transmembrane region" description="Helical" evidence="24">
    <location>
        <begin position="21"/>
        <end position="45"/>
    </location>
</feature>
<evidence type="ECO:0000256" key="7">
    <source>
        <dbReference type="ARBA" id="ARBA00022670"/>
    </source>
</evidence>
<dbReference type="EMBL" id="CP015756">
    <property type="protein sequence ID" value="APC40730.1"/>
    <property type="molecule type" value="Genomic_DNA"/>
</dbReference>
<dbReference type="OrthoDB" id="9766909at2"/>
<dbReference type="GO" id="GO:0030288">
    <property type="term" value="C:outer membrane-bounded periplasmic space"/>
    <property type="evidence" value="ECO:0007669"/>
    <property type="project" value="TreeGrafter"/>
</dbReference>
<reference evidence="28" key="1">
    <citation type="journal article" date="2016" name="Front. Microbiol.">
        <title>Complete Genome Sequence of Clostridium estertheticum DSM 8809, a Microbe Identified in Spoiled Vacuum Packed Beef.</title>
        <authorList>
            <person name="Yu Z."/>
            <person name="Gunn L."/>
            <person name="Brennan E."/>
            <person name="Reid R."/>
            <person name="Wall P.G."/>
            <person name="Gaora O.P."/>
            <person name="Hurley D."/>
            <person name="Bolton D."/>
            <person name="Fanning S."/>
        </authorList>
    </citation>
    <scope>NUCLEOTIDE SEQUENCE [LARGE SCALE GENOMIC DNA]</scope>
    <source>
        <strain evidence="28">DSM 8809</strain>
    </source>
</reference>
<dbReference type="SUPFAM" id="SSF56601">
    <property type="entry name" value="beta-lactamase/transpeptidase-like"/>
    <property type="match status" value="1"/>
</dbReference>
<keyword evidence="12" id="KW-0133">Cell shape</keyword>
<feature type="compositionally biased region" description="Low complexity" evidence="23">
    <location>
        <begin position="780"/>
        <end position="801"/>
    </location>
</feature>
<evidence type="ECO:0000256" key="6">
    <source>
        <dbReference type="ARBA" id="ARBA00022645"/>
    </source>
</evidence>
<evidence type="ECO:0000313" key="27">
    <source>
        <dbReference type="EMBL" id="APC40730.1"/>
    </source>
</evidence>
<dbReference type="GO" id="GO:0008360">
    <property type="term" value="P:regulation of cell shape"/>
    <property type="evidence" value="ECO:0007669"/>
    <property type="project" value="UniProtKB-KW"/>
</dbReference>
<protein>
    <recommendedName>
        <fullName evidence="4">Penicillin-binding protein 1A</fullName>
        <ecNumber evidence="21">2.4.99.28</ecNumber>
        <ecNumber evidence="3">3.4.16.4</ecNumber>
    </recommendedName>
</protein>
<keyword evidence="10 24" id="KW-0812">Transmembrane</keyword>
<sequence length="819" mass="89595">MDKKGTSQKKKKKAEKHVFKKLIFTILIIALTISVAIGGVVLAMIKTAPSLNINEFLKLDEITVLLDDSGKLMDEYVISQRRINVPISDVPVNLQEAFISIEDFRFATHPGIDIKRLAGSIFNDIKIKITGSGQSLQGASTITQQLVKYRIFLEDSIENRTSIKRKVQEIYLSLQIEKVLTKSQILETYMNTIFLGGNAHGIEAASQQYFNKPVKTLTLKQSAFIASAAQNPSVSYSMATKSFETKTAFDSTRTKAVLTNMYKYNKISKVQFDSAMAEKLTFSFSKKNANKMNYEFFSRPALLQVTNDLMKKYKISQKEASSMLMYDGVNIYTTMNRNMQNTSQSLIDAPMNSPQANIQASCVIMDYHTGEVKTIIGGRNVTVPGSYNRAAYDDKFLRAPGSSIKPLTVYSPAIDTKIATASTVIEDSPIPSPGYNPNNDDYKYKGYLTLRDSLMYSDNVAAVKFENMIGIKTGVSYGEKFGLNLDSVDANSPAAMALGQLNSGTNPLTMADAYGVFGNSGNRTTPRLYTKVVDRTGKVLLDTKPVATHVLSPQSAYIMYDLLKGPVSSPHGTGSNAIFSNMPVRGKTGTSSNSKDLWFVGLTPYYSAAVWIGTDKADEIVGLNSNDTAQLWGKLMKEAHTSLPVKDVDMPSGISSLSVSKDSGNIPTDLTIADPRGDRVYSELFIDGTQPTTLDSIHVAAKVTRDSSGNYVLASEYTPIWKIETKVFIKRDHVPNAHLDDSAFVLPTAVDNSSGSFSAPSVVTPNIPSTTPEITPPVTTPKTNGQNNTTTGGGNLNQNTPIDNTYPNQNNDTTTHKTR</sequence>
<evidence type="ECO:0000256" key="20">
    <source>
        <dbReference type="ARBA" id="ARBA00034000"/>
    </source>
</evidence>
<dbReference type="Pfam" id="PF00912">
    <property type="entry name" value="Transgly"/>
    <property type="match status" value="1"/>
</dbReference>
<comment type="catalytic activity">
    <reaction evidence="22">
        <text>[GlcNAc-(1-&gt;4)-Mur2Ac(oyl-L-Ala-gamma-D-Glu-L-Lys-D-Ala-D-Ala)](n)-di-trans,octa-cis-undecaprenyl diphosphate + beta-D-GlcNAc-(1-&gt;4)-Mur2Ac(oyl-L-Ala-gamma-D-Glu-L-Lys-D-Ala-D-Ala)-di-trans,octa-cis-undecaprenyl diphosphate = [GlcNAc-(1-&gt;4)-Mur2Ac(oyl-L-Ala-gamma-D-Glu-L-Lys-D-Ala-D-Ala)](n+1)-di-trans,octa-cis-undecaprenyl diphosphate + di-trans,octa-cis-undecaprenyl diphosphate + H(+)</text>
        <dbReference type="Rhea" id="RHEA:23708"/>
        <dbReference type="Rhea" id="RHEA-COMP:9602"/>
        <dbReference type="Rhea" id="RHEA-COMP:9603"/>
        <dbReference type="ChEBI" id="CHEBI:15378"/>
        <dbReference type="ChEBI" id="CHEBI:58405"/>
        <dbReference type="ChEBI" id="CHEBI:60033"/>
        <dbReference type="ChEBI" id="CHEBI:78435"/>
        <dbReference type="EC" id="2.4.99.28"/>
    </reaction>
</comment>
<keyword evidence="15 24" id="KW-1133">Transmembrane helix</keyword>
<evidence type="ECO:0000256" key="5">
    <source>
        <dbReference type="ARBA" id="ARBA00022475"/>
    </source>
</evidence>
<evidence type="ECO:0000256" key="15">
    <source>
        <dbReference type="ARBA" id="ARBA00022989"/>
    </source>
</evidence>
<keyword evidence="16 24" id="KW-0472">Membrane</keyword>
<keyword evidence="6" id="KW-0121">Carboxypeptidase</keyword>
<feature type="region of interest" description="Disordered" evidence="23">
    <location>
        <begin position="757"/>
        <end position="819"/>
    </location>
</feature>
<feature type="compositionally biased region" description="Low complexity" evidence="23">
    <location>
        <begin position="764"/>
        <end position="773"/>
    </location>
</feature>
<dbReference type="Gene3D" id="1.10.3810.10">
    <property type="entry name" value="Biosynthetic peptidoglycan transglycosylase-like"/>
    <property type="match status" value="1"/>
</dbReference>
<comment type="subcellular location">
    <subcellularLocation>
        <location evidence="2">Cell membrane</location>
        <topology evidence="2">Single-pass type II membrane protein</topology>
    </subcellularLocation>
</comment>
<name>A0A1J0GH88_9CLOT</name>
<evidence type="ECO:0000256" key="18">
    <source>
        <dbReference type="ARBA" id="ARBA00023268"/>
    </source>
</evidence>
<evidence type="ECO:0000256" key="4">
    <source>
        <dbReference type="ARBA" id="ARBA00018638"/>
    </source>
</evidence>
<evidence type="ECO:0000256" key="19">
    <source>
        <dbReference type="ARBA" id="ARBA00023316"/>
    </source>
</evidence>
<evidence type="ECO:0000256" key="13">
    <source>
        <dbReference type="ARBA" id="ARBA00022968"/>
    </source>
</evidence>
<dbReference type="GO" id="GO:0009252">
    <property type="term" value="P:peptidoglycan biosynthetic process"/>
    <property type="evidence" value="ECO:0007669"/>
    <property type="project" value="UniProtKB-UniPathway"/>
</dbReference>
<dbReference type="PANTHER" id="PTHR32282">
    <property type="entry name" value="BINDING PROTEIN TRANSPEPTIDASE, PUTATIVE-RELATED"/>
    <property type="match status" value="1"/>
</dbReference>
<keyword evidence="19" id="KW-0961">Cell wall biogenesis/degradation</keyword>
<dbReference type="Proteomes" id="UP000182569">
    <property type="component" value="Chromosome"/>
</dbReference>
<dbReference type="RefSeq" id="WP_071613020.1">
    <property type="nucleotide sequence ID" value="NZ_CP015756.1"/>
</dbReference>
<keyword evidence="13" id="KW-0735">Signal-anchor</keyword>
<dbReference type="GO" id="GO:0005886">
    <property type="term" value="C:plasma membrane"/>
    <property type="evidence" value="ECO:0007669"/>
    <property type="project" value="UniProtKB-SubCell"/>
</dbReference>
<dbReference type="InterPro" id="IPR036950">
    <property type="entry name" value="PBP_transglycosylase"/>
</dbReference>
<evidence type="ECO:0000313" key="28">
    <source>
        <dbReference type="Proteomes" id="UP000182569"/>
    </source>
</evidence>
<evidence type="ECO:0000256" key="24">
    <source>
        <dbReference type="SAM" id="Phobius"/>
    </source>
</evidence>
<keyword evidence="17" id="KW-0046">Antibiotic resistance</keyword>
<evidence type="ECO:0000256" key="10">
    <source>
        <dbReference type="ARBA" id="ARBA00022692"/>
    </source>
</evidence>
<dbReference type="GO" id="GO:0008955">
    <property type="term" value="F:peptidoglycan glycosyltransferase activity"/>
    <property type="evidence" value="ECO:0007669"/>
    <property type="project" value="UniProtKB-EC"/>
</dbReference>
<evidence type="ECO:0000256" key="3">
    <source>
        <dbReference type="ARBA" id="ARBA00012448"/>
    </source>
</evidence>
<keyword evidence="9" id="KW-0808">Transferase</keyword>
<accession>A0A1J0GH88</accession>
<keyword evidence="7" id="KW-0645">Protease</keyword>
<evidence type="ECO:0000256" key="17">
    <source>
        <dbReference type="ARBA" id="ARBA00023251"/>
    </source>
</evidence>
<keyword evidence="11" id="KW-0378">Hydrolase</keyword>
<dbReference type="InterPro" id="IPR050396">
    <property type="entry name" value="Glycosyltr_51/Transpeptidase"/>
</dbReference>
<proteinExistence type="predicted"/>
<keyword evidence="8" id="KW-0328">Glycosyltransferase</keyword>
<feature type="domain" description="Penicillin-binding protein transpeptidase" evidence="25">
    <location>
        <begin position="361"/>
        <end position="612"/>
    </location>
</feature>
<dbReference type="GO" id="GO:0071555">
    <property type="term" value="P:cell wall organization"/>
    <property type="evidence" value="ECO:0007669"/>
    <property type="project" value="UniProtKB-KW"/>
</dbReference>
<dbReference type="EC" id="2.4.99.28" evidence="21"/>
<evidence type="ECO:0000256" key="1">
    <source>
        <dbReference type="ARBA" id="ARBA00002624"/>
    </source>
</evidence>
<gene>
    <name evidence="27" type="ORF">A7L45_11895</name>
</gene>
<dbReference type="PANTHER" id="PTHR32282:SF11">
    <property type="entry name" value="PENICILLIN-BINDING PROTEIN 1B"/>
    <property type="match status" value="1"/>
</dbReference>
<dbReference type="Pfam" id="PF00905">
    <property type="entry name" value="Transpeptidase"/>
    <property type="match status" value="1"/>
</dbReference>
<dbReference type="InterPro" id="IPR012338">
    <property type="entry name" value="Beta-lactam/transpept-like"/>
</dbReference>
<comment type="function">
    <text evidence="1">Cell wall formation. Synthesis of cross-linked peptidoglycan from the lipid intermediates. The enzyme has a penicillin-insensitive transglycosylase N-terminal domain (formation of linear glycan strands) and a penicillin-sensitive transpeptidase C-terminal domain (cross-linking of the peptide subunits).</text>
</comment>
<comment type="catalytic activity">
    <reaction evidence="20">
        <text>Preferential cleavage: (Ac)2-L-Lys-D-Ala-|-D-Ala. Also transpeptidation of peptidyl-alanyl moieties that are N-acyl substituents of D-alanine.</text>
        <dbReference type="EC" id="3.4.16.4"/>
    </reaction>
</comment>
<dbReference type="EC" id="3.4.16.4" evidence="3"/>
<keyword evidence="5" id="KW-1003">Cell membrane</keyword>
<dbReference type="UniPathway" id="UPA00219"/>
<dbReference type="Gene3D" id="3.40.710.10">
    <property type="entry name" value="DD-peptidase/beta-lactamase superfamily"/>
    <property type="match status" value="1"/>
</dbReference>
<dbReference type="GO" id="GO:0046677">
    <property type="term" value="P:response to antibiotic"/>
    <property type="evidence" value="ECO:0007669"/>
    <property type="project" value="UniProtKB-KW"/>
</dbReference>
<evidence type="ECO:0000256" key="14">
    <source>
        <dbReference type="ARBA" id="ARBA00022984"/>
    </source>
</evidence>